<proteinExistence type="predicted"/>
<feature type="region of interest" description="Disordered" evidence="2">
    <location>
        <begin position="1"/>
        <end position="89"/>
    </location>
</feature>
<feature type="region of interest" description="Disordered" evidence="2">
    <location>
        <begin position="255"/>
        <end position="295"/>
    </location>
</feature>
<protein>
    <recommendedName>
        <fullName evidence="3">EF-hand domain-containing protein</fullName>
    </recommendedName>
</protein>
<evidence type="ECO:0000256" key="2">
    <source>
        <dbReference type="SAM" id="MobiDB-lite"/>
    </source>
</evidence>
<dbReference type="EMBL" id="HBGG01028180">
    <property type="protein sequence ID" value="CAD9212311.1"/>
    <property type="molecule type" value="Transcribed_RNA"/>
</dbReference>
<evidence type="ECO:0000259" key="3">
    <source>
        <dbReference type="PROSITE" id="PS50222"/>
    </source>
</evidence>
<gene>
    <name evidence="4" type="ORF">TCHU04912_LOCUS14550</name>
</gene>
<feature type="region of interest" description="Disordered" evidence="2">
    <location>
        <begin position="310"/>
        <end position="341"/>
    </location>
</feature>
<feature type="compositionally biased region" description="Polar residues" evidence="2">
    <location>
        <begin position="257"/>
        <end position="282"/>
    </location>
</feature>
<dbReference type="Gene3D" id="1.10.238.10">
    <property type="entry name" value="EF-hand"/>
    <property type="match status" value="1"/>
</dbReference>
<dbReference type="AlphaFoldDB" id="A0A7S1X738"/>
<dbReference type="InterPro" id="IPR002048">
    <property type="entry name" value="EF_hand_dom"/>
</dbReference>
<feature type="region of interest" description="Disordered" evidence="2">
    <location>
        <begin position="555"/>
        <end position="597"/>
    </location>
</feature>
<reference evidence="4" key="1">
    <citation type="submission" date="2021-01" db="EMBL/GenBank/DDBJ databases">
        <authorList>
            <person name="Corre E."/>
            <person name="Pelletier E."/>
            <person name="Niang G."/>
            <person name="Scheremetjew M."/>
            <person name="Finn R."/>
            <person name="Kale V."/>
            <person name="Holt S."/>
            <person name="Cochrane G."/>
            <person name="Meng A."/>
            <person name="Brown T."/>
            <person name="Cohen L."/>
        </authorList>
    </citation>
    <scope>NUCLEOTIDE SEQUENCE</scope>
    <source>
        <strain evidence="4">PLY429</strain>
    </source>
</reference>
<name>A0A7S1X738_9CHLO</name>
<feature type="compositionally biased region" description="Polar residues" evidence="2">
    <location>
        <begin position="558"/>
        <end position="574"/>
    </location>
</feature>
<feature type="compositionally biased region" description="Low complexity" evidence="2">
    <location>
        <begin position="168"/>
        <end position="185"/>
    </location>
</feature>
<keyword evidence="1" id="KW-0106">Calcium</keyword>
<organism evidence="4">
    <name type="scientific">Tetraselmis chuii</name>
    <dbReference type="NCBI Taxonomy" id="63592"/>
    <lineage>
        <taxon>Eukaryota</taxon>
        <taxon>Viridiplantae</taxon>
        <taxon>Chlorophyta</taxon>
        <taxon>core chlorophytes</taxon>
        <taxon>Chlorodendrophyceae</taxon>
        <taxon>Chlorodendrales</taxon>
        <taxon>Chlorodendraceae</taxon>
        <taxon>Tetraselmis</taxon>
    </lineage>
</organism>
<dbReference type="InterPro" id="IPR011992">
    <property type="entry name" value="EF-hand-dom_pair"/>
</dbReference>
<dbReference type="SUPFAM" id="SSF47473">
    <property type="entry name" value="EF-hand"/>
    <property type="match status" value="1"/>
</dbReference>
<dbReference type="PROSITE" id="PS50222">
    <property type="entry name" value="EF_HAND_2"/>
    <property type="match status" value="1"/>
</dbReference>
<dbReference type="InterPro" id="IPR018247">
    <property type="entry name" value="EF_Hand_1_Ca_BS"/>
</dbReference>
<sequence>MEGASEGCAKEDEQGSGSPFAGATSLPIAVESRKATGKFSQVSWGPTADLDVHKHHGGPRSPSSGPIMGPHPSQLLRVSGNQAGAGNEAAARRLSLDALNPGVPLPAKRGSLDLPVPRPPRCSAGMTSGSSSSLMNYAAAVGASVGPHRHVVLPGSRSHSVHGGAAFSPASVVPPGGGPPSASGPVVVGDTKSFYRAMRRINSMVFERQLGAVAEKGRCDFGDEPLLTLDSSLSMAHAGVNRMAVAPHGLAWDDSLVPNTSSPEGGTSQSKLPAGRTPSTEWQGRPSDLVSSKRLKTDDVSRVVCERCREASEGADGDGAPELPTTATGQKRNKPLLKRNYSDPELPALKVSDAEVLRKLMEKLDFEGSSMAMDVLADRLIEMGFQVTRNEAIHLLQHMGLGVDNNVVTRAQFMASQMDWQVLQARYKDVWIEQATRVFSELDTDGSGTVSGAEIANMLREKLQDEDVEEAVHHAFWEAGLLEDMTASCDDMEIPFDTFMGTLGRWDDLEHFEARTMCRIAENAAASAQHEQAEAMEVDEEEKAVRGGSMALAMMLGDQQSSPDNDDSMTQPTTEAKDEGEAMEQSPRKSWRRDMVM</sequence>
<dbReference type="PROSITE" id="PS00018">
    <property type="entry name" value="EF_HAND_1"/>
    <property type="match status" value="1"/>
</dbReference>
<feature type="compositionally biased region" description="Low complexity" evidence="2">
    <location>
        <begin position="80"/>
        <end position="89"/>
    </location>
</feature>
<feature type="domain" description="EF-hand" evidence="3">
    <location>
        <begin position="430"/>
        <end position="465"/>
    </location>
</feature>
<accession>A0A7S1X738</accession>
<evidence type="ECO:0000256" key="1">
    <source>
        <dbReference type="ARBA" id="ARBA00022837"/>
    </source>
</evidence>
<evidence type="ECO:0000313" key="4">
    <source>
        <dbReference type="EMBL" id="CAD9212311.1"/>
    </source>
</evidence>
<feature type="region of interest" description="Disordered" evidence="2">
    <location>
        <begin position="166"/>
        <end position="185"/>
    </location>
</feature>
<dbReference type="GO" id="GO:0005509">
    <property type="term" value="F:calcium ion binding"/>
    <property type="evidence" value="ECO:0007669"/>
    <property type="project" value="InterPro"/>
</dbReference>